<feature type="disulfide bond" evidence="6">
    <location>
        <begin position="676"/>
        <end position="686"/>
    </location>
</feature>
<feature type="domain" description="EGF-like" evidence="9">
    <location>
        <begin position="635"/>
        <end position="670"/>
    </location>
</feature>
<evidence type="ECO:0000259" key="8">
    <source>
        <dbReference type="PROSITE" id="PS50025"/>
    </source>
</evidence>
<protein>
    <submittedName>
        <fullName evidence="10">Uncharacterized protein</fullName>
    </submittedName>
</protein>
<dbReference type="SUPFAM" id="SSF49899">
    <property type="entry name" value="Concanavalin A-like lectins/glucanases"/>
    <property type="match status" value="1"/>
</dbReference>
<feature type="domain" description="EGF-like" evidence="9">
    <location>
        <begin position="52"/>
        <end position="94"/>
    </location>
</feature>
<feature type="region of interest" description="Disordered" evidence="7">
    <location>
        <begin position="17"/>
        <end position="36"/>
    </location>
</feature>
<feature type="domain" description="EGF-like" evidence="9">
    <location>
        <begin position="102"/>
        <end position="138"/>
    </location>
</feature>
<dbReference type="SMART" id="SM00179">
    <property type="entry name" value="EGF_CA"/>
    <property type="match status" value="12"/>
</dbReference>
<dbReference type="FunFam" id="2.10.25.10:FF:000423">
    <property type="entry name" value="Neurogenic locus notch homolog protein 2"/>
    <property type="match status" value="1"/>
</dbReference>
<keyword evidence="1 6" id="KW-0245">EGF-like domain</keyword>
<keyword evidence="2" id="KW-0732">Signal</keyword>
<feature type="disulfide bond" evidence="6">
    <location>
        <begin position="170"/>
        <end position="179"/>
    </location>
</feature>
<feature type="domain" description="EGF-like" evidence="9">
    <location>
        <begin position="220"/>
        <end position="256"/>
    </location>
</feature>
<dbReference type="AlphaFoldDB" id="C3YHF0"/>
<dbReference type="PANTHER" id="PTHR24049:SF22">
    <property type="entry name" value="DROSOPHILA CRUMBS HOMOLOG"/>
    <property type="match status" value="1"/>
</dbReference>
<feature type="domain" description="EGF-like" evidence="9">
    <location>
        <begin position="182"/>
        <end position="218"/>
    </location>
</feature>
<feature type="compositionally biased region" description="Polar residues" evidence="7">
    <location>
        <begin position="21"/>
        <end position="31"/>
    </location>
</feature>
<evidence type="ECO:0000259" key="9">
    <source>
        <dbReference type="PROSITE" id="PS50026"/>
    </source>
</evidence>
<dbReference type="PROSITE" id="PS50026">
    <property type="entry name" value="EGF_3"/>
    <property type="match status" value="15"/>
</dbReference>
<name>C3YHF0_BRAFL</name>
<gene>
    <name evidence="10" type="ORF">BRAFLDRAFT_73361</name>
</gene>
<feature type="domain" description="Laminin G" evidence="8">
    <location>
        <begin position="906"/>
        <end position="1060"/>
    </location>
</feature>
<feature type="domain" description="EGF-like" evidence="9">
    <location>
        <begin position="710"/>
        <end position="747"/>
    </location>
</feature>
<feature type="domain" description="EGF-like" evidence="9">
    <location>
        <begin position="300"/>
        <end position="336"/>
    </location>
</feature>
<keyword evidence="5" id="KW-0325">Glycoprotein</keyword>
<feature type="disulfide bond" evidence="6">
    <location>
        <begin position="208"/>
        <end position="217"/>
    </location>
</feature>
<feature type="disulfide bond" evidence="6">
    <location>
        <begin position="698"/>
        <end position="707"/>
    </location>
</feature>
<dbReference type="InterPro" id="IPR018097">
    <property type="entry name" value="EGF_Ca-bd_CS"/>
</dbReference>
<feature type="domain" description="EGF-like" evidence="9">
    <location>
        <begin position="672"/>
        <end position="708"/>
    </location>
</feature>
<feature type="disulfide bond" evidence="6">
    <location>
        <begin position="828"/>
        <end position="838"/>
    </location>
</feature>
<dbReference type="InterPro" id="IPR013320">
    <property type="entry name" value="ConA-like_dom_sf"/>
</dbReference>
<feature type="disulfide bond" evidence="6">
    <location>
        <begin position="639"/>
        <end position="649"/>
    </location>
</feature>
<feature type="domain" description="EGF-like" evidence="9">
    <location>
        <begin position="140"/>
        <end position="180"/>
    </location>
</feature>
<dbReference type="PROSITE" id="PS00022">
    <property type="entry name" value="EGF_1"/>
    <property type="match status" value="13"/>
</dbReference>
<proteinExistence type="predicted"/>
<feature type="disulfide bond" evidence="6">
    <location>
        <begin position="84"/>
        <end position="93"/>
    </location>
</feature>
<feature type="disulfide bond" evidence="6">
    <location>
        <begin position="623"/>
        <end position="632"/>
    </location>
</feature>
<dbReference type="SMART" id="SM00282">
    <property type="entry name" value="LamG"/>
    <property type="match status" value="1"/>
</dbReference>
<organism>
    <name type="scientific">Branchiostoma floridae</name>
    <name type="common">Florida lancelet</name>
    <name type="synonym">Amphioxus</name>
    <dbReference type="NCBI Taxonomy" id="7739"/>
    <lineage>
        <taxon>Eukaryota</taxon>
        <taxon>Metazoa</taxon>
        <taxon>Chordata</taxon>
        <taxon>Cephalochordata</taxon>
        <taxon>Leptocardii</taxon>
        <taxon>Amphioxiformes</taxon>
        <taxon>Branchiostomatidae</taxon>
        <taxon>Branchiostoma</taxon>
    </lineage>
</organism>
<dbReference type="Pfam" id="PF12661">
    <property type="entry name" value="hEGF"/>
    <property type="match status" value="4"/>
</dbReference>
<feature type="region of interest" description="Disordered" evidence="7">
    <location>
        <begin position="555"/>
        <end position="599"/>
    </location>
</feature>
<evidence type="ECO:0000256" key="5">
    <source>
        <dbReference type="ARBA" id="ARBA00023180"/>
    </source>
</evidence>
<feature type="disulfide bond" evidence="6">
    <location>
        <begin position="288"/>
        <end position="297"/>
    </location>
</feature>
<feature type="domain" description="EGF-like" evidence="9">
    <location>
        <begin position="864"/>
        <end position="901"/>
    </location>
</feature>
<feature type="disulfide bond" evidence="6">
    <location>
        <begin position="269"/>
        <end position="286"/>
    </location>
</feature>
<comment type="caution">
    <text evidence="6">Lacks conserved residue(s) required for the propagation of feature annotation.</text>
</comment>
<dbReference type="InterPro" id="IPR051022">
    <property type="entry name" value="Notch_Cell-Fate_Det"/>
</dbReference>
<dbReference type="PROSITE" id="PS00010">
    <property type="entry name" value="ASX_HYDROXYL"/>
    <property type="match status" value="2"/>
</dbReference>
<dbReference type="CDD" id="cd00054">
    <property type="entry name" value="EGF_CA"/>
    <property type="match status" value="4"/>
</dbReference>
<feature type="disulfide bond" evidence="6">
    <location>
        <begin position="813"/>
        <end position="822"/>
    </location>
</feature>
<evidence type="ECO:0000256" key="4">
    <source>
        <dbReference type="ARBA" id="ARBA00023157"/>
    </source>
</evidence>
<keyword evidence="3" id="KW-0677">Repeat</keyword>
<dbReference type="PROSITE" id="PS01186">
    <property type="entry name" value="EGF_2"/>
    <property type="match status" value="6"/>
</dbReference>
<feature type="domain" description="EGF-like" evidence="9">
    <location>
        <begin position="824"/>
        <end position="861"/>
    </location>
</feature>
<dbReference type="CDD" id="cd00110">
    <property type="entry name" value="LamG"/>
    <property type="match status" value="1"/>
</dbReference>
<evidence type="ECO:0000256" key="6">
    <source>
        <dbReference type="PROSITE-ProRule" id="PRU00076"/>
    </source>
</evidence>
<dbReference type="SMART" id="SM00181">
    <property type="entry name" value="EGF"/>
    <property type="match status" value="16"/>
</dbReference>
<feature type="disulfide bond" evidence="6">
    <location>
        <begin position="891"/>
        <end position="900"/>
    </location>
</feature>
<dbReference type="PANTHER" id="PTHR24049">
    <property type="entry name" value="CRUMBS FAMILY MEMBER"/>
    <property type="match status" value="1"/>
</dbReference>
<feature type="domain" description="EGF-like" evidence="9">
    <location>
        <begin position="343"/>
        <end position="383"/>
    </location>
</feature>
<dbReference type="SUPFAM" id="SSF57184">
    <property type="entry name" value="Growth factor receptor domain"/>
    <property type="match status" value="2"/>
</dbReference>
<dbReference type="EMBL" id="GG666513">
    <property type="protein sequence ID" value="EEN60386.1"/>
    <property type="molecule type" value="Genomic_DNA"/>
</dbReference>
<dbReference type="FunFam" id="2.10.25.10:FF:000525">
    <property type="entry name" value="Fat-like cadherin-related tumor suppressor homolog"/>
    <property type="match status" value="1"/>
</dbReference>
<dbReference type="InterPro" id="IPR001791">
    <property type="entry name" value="Laminin_G"/>
</dbReference>
<feature type="disulfide bond" evidence="6">
    <location>
        <begin position="373"/>
        <end position="382"/>
    </location>
</feature>
<keyword evidence="4 6" id="KW-1015">Disulfide bond</keyword>
<dbReference type="Pfam" id="PF00008">
    <property type="entry name" value="EGF"/>
    <property type="match status" value="6"/>
</dbReference>
<dbReference type="PROSITE" id="PS50025">
    <property type="entry name" value="LAM_G_DOMAIN"/>
    <property type="match status" value="1"/>
</dbReference>
<dbReference type="InterPro" id="IPR009030">
    <property type="entry name" value="Growth_fac_rcpt_cys_sf"/>
</dbReference>
<dbReference type="Gene3D" id="2.60.120.200">
    <property type="match status" value="2"/>
</dbReference>
<evidence type="ECO:0000256" key="2">
    <source>
        <dbReference type="ARBA" id="ARBA00022729"/>
    </source>
</evidence>
<accession>C3YHF0</accession>
<dbReference type="FunFam" id="2.10.25.10:FF:000472">
    <property type="entry name" value="Uncharacterized protein, isoform A"/>
    <property type="match status" value="1"/>
</dbReference>
<dbReference type="FunFam" id="2.10.25.10:FF:001414">
    <property type="entry name" value="Uncharacterized protein"/>
    <property type="match status" value="1"/>
</dbReference>
<feature type="domain" description="EGF-like" evidence="9">
    <location>
        <begin position="257"/>
        <end position="298"/>
    </location>
</feature>
<feature type="disulfide bond" evidence="6">
    <location>
        <begin position="128"/>
        <end position="137"/>
    </location>
</feature>
<dbReference type="Gene3D" id="2.10.25.10">
    <property type="entry name" value="Laminin"/>
    <property type="match status" value="14"/>
</dbReference>
<feature type="domain" description="EGF-like" evidence="9">
    <location>
        <begin position="597"/>
        <end position="633"/>
    </location>
</feature>
<evidence type="ECO:0000256" key="1">
    <source>
        <dbReference type="ARBA" id="ARBA00022536"/>
    </source>
</evidence>
<dbReference type="FunFam" id="2.10.25.10:FF:000434">
    <property type="entry name" value="Predicted protein"/>
    <property type="match status" value="2"/>
</dbReference>
<reference evidence="10" key="1">
    <citation type="journal article" date="2008" name="Nature">
        <title>The amphioxus genome and the evolution of the chordate karyotype.</title>
        <authorList>
            <consortium name="US DOE Joint Genome Institute (JGI-PGF)"/>
            <person name="Putnam N.H."/>
            <person name="Butts T."/>
            <person name="Ferrier D.E.K."/>
            <person name="Furlong R.F."/>
            <person name="Hellsten U."/>
            <person name="Kawashima T."/>
            <person name="Robinson-Rechavi M."/>
            <person name="Shoguchi E."/>
            <person name="Terry A."/>
            <person name="Yu J.-K."/>
            <person name="Benito-Gutierrez E.L."/>
            <person name="Dubchak I."/>
            <person name="Garcia-Fernandez J."/>
            <person name="Gibson-Brown J.J."/>
            <person name="Grigoriev I.V."/>
            <person name="Horton A.C."/>
            <person name="de Jong P.J."/>
            <person name="Jurka J."/>
            <person name="Kapitonov V.V."/>
            <person name="Kohara Y."/>
            <person name="Kuroki Y."/>
            <person name="Lindquist E."/>
            <person name="Lucas S."/>
            <person name="Osoegawa K."/>
            <person name="Pennacchio L.A."/>
            <person name="Salamov A.A."/>
            <person name="Satou Y."/>
            <person name="Sauka-Spengler T."/>
            <person name="Schmutz J."/>
            <person name="Shin-I T."/>
            <person name="Toyoda A."/>
            <person name="Bronner-Fraser M."/>
            <person name="Fujiyama A."/>
            <person name="Holland L.Z."/>
            <person name="Holland P.W.H."/>
            <person name="Satoh N."/>
            <person name="Rokhsar D.S."/>
        </authorList>
    </citation>
    <scope>NUCLEOTIDE SEQUENCE [LARGE SCALE GENOMIC DNA]</scope>
    <source>
        <strain evidence="10">S238N-H82</strain>
        <tissue evidence="10">Testes</tissue>
    </source>
</reference>
<evidence type="ECO:0000313" key="10">
    <source>
        <dbReference type="EMBL" id="EEN60386.1"/>
    </source>
</evidence>
<evidence type="ECO:0000256" key="3">
    <source>
        <dbReference type="ARBA" id="ARBA00022737"/>
    </source>
</evidence>
<dbReference type="InterPro" id="IPR000742">
    <property type="entry name" value="EGF"/>
</dbReference>
<sequence length="1062" mass="113678">MVTYAATLPHAAKVGGECEQKNGTSQTSPPTSARRVSASPEWLLQARITKGHENPCLSHPCLYGGTCEAHNRTDLQLAFYTCTCPPLYTGDNCGTIIRDTNITRHCYPQPCYNGGTCHEEADGFSCSCLAGVTGALCETDVDECDYDSQLCSPGGVCINLYNNYRLQCQCPAGYQGRLCEVEVIACSSAPCQHGGTCTDTQDGFSCTCPPGLTGRTCADQVDACASEPCTNGGTCLGGWGNFTCLCTPEYAGLQCERPQLCSYPLQDPCQNGAVCFPLPGGAGAHCVCLTGFTGDLCQTNIDDCQNDPCGLHGRCVDGVNSYSCVCDVGYQGQHCQEQLQLCRPNPCRNHGFCCAYGQPCGQHLQPGERECYCANGYTGQFCQVELDECSQPDVDPPCLNGGLCVDAIEWAVPSPGTVLNLCLFSWVYRTILRCTHVYSNAIYQHYVLDTGNDCFIKYLSSCADICTHTDGVRGTNTDGIYSINTDGVYSINRNDICSTNADGIYSINRDDICSTNADGIYSINRDDICSTNTDGIYSINRDDICSTNTDETASVAPTQMASDAPTQMASDAPTQMASTAPTQMMSTATTQTISTAPPSPCDSNPCQNGGSCDVDSLGWFCTCIDDWLGQMCELDPFVCIPDPCVQGFCFPLNGAAFCDCFHGFTGTWCEVAIVDCDPDPCVFGRCSVGEQGFYQCECEPGYGGVNCSETVSVCASQPCLNGGTCVEDNNASFNCSCADESDQFSAQFPPSDHGSQIVRSVGYVQMTRCDCPSGYYGDECEQVDWCADHPCQNNGTCSLQTSPDSSLPYSCLCLPQYFGAHCELRDACTGVPCGNGTCVSLNNSTSQPEYRCQCQPGYSGDSCNISACDGNRCQHNGRCLLNEDGQARCLCRHNYTGNDCSQDQFISVAQFHGQSYLQYPQELAVVSSRETRLAMVVKTTQENCLLVWLGDPQGFGDFLSLGIYQGQFEFRSDREGEMTVTSLDGTHLVFTSMSPGGAIGLNAVNNNLYVGGHPSAATQVSAGRYTSGLVGCVASLEFPNGGTDFDLQLSATDGLDISNCPV</sequence>
<dbReference type="InParanoid" id="C3YHF0"/>
<feature type="disulfide bond" evidence="6">
    <location>
        <begin position="246"/>
        <end position="255"/>
    </location>
</feature>
<feature type="disulfide bond" evidence="6">
    <location>
        <begin position="354"/>
        <end position="371"/>
    </location>
</feature>
<dbReference type="InterPro" id="IPR013032">
    <property type="entry name" value="EGF-like_CS"/>
</dbReference>
<dbReference type="PROSITE" id="PS01187">
    <property type="entry name" value="EGF_CA"/>
    <property type="match status" value="1"/>
</dbReference>
<dbReference type="InterPro" id="IPR000152">
    <property type="entry name" value="EGF-type_Asp/Asn_hydroxyl_site"/>
</dbReference>
<feature type="domain" description="EGF-like" evidence="9">
    <location>
        <begin position="782"/>
        <end position="823"/>
    </location>
</feature>
<dbReference type="eggNOG" id="KOG1217">
    <property type="taxonomic scope" value="Eukaryota"/>
</dbReference>
<feature type="disulfide bond" evidence="6">
    <location>
        <begin position="326"/>
        <end position="335"/>
    </location>
</feature>
<dbReference type="GO" id="GO:0005509">
    <property type="term" value="F:calcium ion binding"/>
    <property type="evidence" value="ECO:0007669"/>
    <property type="project" value="InterPro"/>
</dbReference>
<feature type="disulfide bond" evidence="6">
    <location>
        <begin position="660"/>
        <end position="669"/>
    </location>
</feature>
<dbReference type="GO" id="GO:0005886">
    <property type="term" value="C:plasma membrane"/>
    <property type="evidence" value="ECO:0007669"/>
    <property type="project" value="UniProtKB-ARBA"/>
</dbReference>
<feature type="disulfide bond" evidence="6">
    <location>
        <begin position="151"/>
        <end position="168"/>
    </location>
</feature>
<dbReference type="SUPFAM" id="SSF57196">
    <property type="entry name" value="EGF/Laminin"/>
    <property type="match status" value="5"/>
</dbReference>
<dbReference type="InterPro" id="IPR001881">
    <property type="entry name" value="EGF-like_Ca-bd_dom"/>
</dbReference>
<evidence type="ECO:0000256" key="7">
    <source>
        <dbReference type="SAM" id="MobiDB-lite"/>
    </source>
</evidence>